<evidence type="ECO:0000256" key="2">
    <source>
        <dbReference type="ARBA" id="ARBA00022664"/>
    </source>
</evidence>
<comment type="subcellular location">
    <subcellularLocation>
        <location evidence="1">Nucleus</location>
    </subcellularLocation>
</comment>
<evidence type="ECO:0000259" key="6">
    <source>
        <dbReference type="Pfam" id="PF04577"/>
    </source>
</evidence>
<keyword evidence="4" id="KW-0539">Nucleus</keyword>
<feature type="compositionally biased region" description="Basic and acidic residues" evidence="5">
    <location>
        <begin position="93"/>
        <end position="106"/>
    </location>
</feature>
<feature type="compositionally biased region" description="Acidic residues" evidence="5">
    <location>
        <begin position="515"/>
        <end position="525"/>
    </location>
</feature>
<feature type="compositionally biased region" description="Pro residues" evidence="5">
    <location>
        <begin position="183"/>
        <end position="192"/>
    </location>
</feature>
<feature type="domain" description="Pre-mRNA-splicing factor 3" evidence="8">
    <location>
        <begin position="215"/>
        <end position="420"/>
    </location>
</feature>
<feature type="domain" description="Glycosyltransferase 61 catalytic" evidence="6">
    <location>
        <begin position="740"/>
        <end position="968"/>
    </location>
</feature>
<organism evidence="9 10">
    <name type="scientific">Antrodiella citrinella</name>
    <dbReference type="NCBI Taxonomy" id="2447956"/>
    <lineage>
        <taxon>Eukaryota</taxon>
        <taxon>Fungi</taxon>
        <taxon>Dikarya</taxon>
        <taxon>Basidiomycota</taxon>
        <taxon>Agaricomycotina</taxon>
        <taxon>Agaricomycetes</taxon>
        <taxon>Polyporales</taxon>
        <taxon>Steccherinaceae</taxon>
        <taxon>Antrodiella</taxon>
    </lineage>
</organism>
<dbReference type="InterPro" id="IPR027104">
    <property type="entry name" value="Prp3"/>
</dbReference>
<evidence type="ECO:0000259" key="7">
    <source>
        <dbReference type="Pfam" id="PF06544"/>
    </source>
</evidence>
<evidence type="ECO:0000259" key="8">
    <source>
        <dbReference type="Pfam" id="PF08572"/>
    </source>
</evidence>
<evidence type="ECO:0000256" key="1">
    <source>
        <dbReference type="ARBA" id="ARBA00004123"/>
    </source>
</evidence>
<dbReference type="GO" id="GO:0000398">
    <property type="term" value="P:mRNA splicing, via spliceosome"/>
    <property type="evidence" value="ECO:0007669"/>
    <property type="project" value="InterPro"/>
</dbReference>
<dbReference type="CDD" id="cd24162">
    <property type="entry name" value="Prp3_C"/>
    <property type="match status" value="1"/>
</dbReference>
<dbReference type="Pfam" id="PF04577">
    <property type="entry name" value="Glyco_transf_61"/>
    <property type="match status" value="1"/>
</dbReference>
<sequence length="1048" mass="116597">MSDRKRPFEGNGESGTAKKLKSDATSLNGLGNGGAGDDLIAKKRAEIAAKIAAMKKNLPGSAAATPAATPPLATSSHAPSPSPGPGTPSTSDDLSRKVAEAKRRVAEAQSKLAVKDNPYMSLPQTGKNKNKPPEPAQQGAGLKMAAHPLLLDNTVPAPQSKKDRYKPMQPKFASIKANVRNAPTPPPAPTPAPIEAKANPYASGSTGPIEGGFEGAPKDRHGRNFRFNAKGKYVQLGNQMRQESQLEALKQRIAESAKKAGLDSEFETLEKNIRRDAPPQAEWWDAALLPNKTYDDLVMGISEMNIRKSKSPVDIYIQHPIPIPAPGDKNKIEMKPLKLTKKEQKKMRKQRRQAELQDRRDRIRMGLVPPDPPKVRLANLMKVLTSDAVQDPTRVEARVRREVTIRKHTHEKMNAERKLTDEQKKEKVEQKKAEEEKKGIYGAVFKVKTLSDPAHRFKVRKNAEQRSLSGVCIFNPGFSMVYVEGAAKFIKQYKQLLLHRIAWTEAARERGGSDVEIDNNNDDDAADKTKGKVRASADGDEGGTQVSLENNACWLIWEGQLRDRSFGNFKPKSCPTDSAAKEVLGAKLAGSAPISLAEITKLRNSYYSEEAEDASPISFESQFSLQALTAPLNWGLGQVPQTQIVAHVPGWTIFDRLYVLNGTTYIVTDSPDLVPDRRFMTSTAAPIRNGDEAKAQRLPTDKDMRVISTDEARKLFGTQADRMDGVSWIVNDPRQFITHYYHWSAELFFGMWRTYSSLDPAITPNGETSLPAPRRMIFPHIDAANWRDYSGMNEWVIYSTFPSIAMEFMNDWLERKSSARLVVYDRVVFADRAAGFHGTNFLRTQRTAANAFALPGSVNWWMPIRNSVVAFSGLSDAEGRAAIAGVASTPVITYISRQGWGRRMLIQEHHEKLVKELYKLRDTYGYEVNVVNMDKLSRKEQLQLAGRTTIMMGVHGNGLTSLLWMRPTPRSTVMEFFFPGGFAHDYEYTTRALGMVHYGFWGNTAFTRPDVPPVNYPEGFQGNEIPVDGELVARLCHERLTLSEEADD</sequence>
<feature type="region of interest" description="Disordered" evidence="5">
    <location>
        <begin position="509"/>
        <end position="544"/>
    </location>
</feature>
<feature type="region of interest" description="Disordered" evidence="5">
    <location>
        <begin position="57"/>
        <end position="145"/>
    </location>
</feature>
<feature type="region of interest" description="Disordered" evidence="5">
    <location>
        <begin position="178"/>
        <end position="222"/>
    </location>
</feature>
<dbReference type="GO" id="GO:0046540">
    <property type="term" value="C:U4/U6 x U5 tri-snRNP complex"/>
    <property type="evidence" value="ECO:0007669"/>
    <property type="project" value="InterPro"/>
</dbReference>
<dbReference type="InterPro" id="IPR010541">
    <property type="entry name" value="Prp3_C"/>
</dbReference>
<keyword evidence="10" id="KW-1185">Reference proteome</keyword>
<proteinExistence type="predicted"/>
<comment type="caution">
    <text evidence="9">The sequence shown here is derived from an EMBL/GenBank/DDBJ whole genome shotgun (WGS) entry which is preliminary data.</text>
</comment>
<dbReference type="InterPro" id="IPR049625">
    <property type="entry name" value="Glyco_transf_61_cat"/>
</dbReference>
<evidence type="ECO:0000256" key="5">
    <source>
        <dbReference type="SAM" id="MobiDB-lite"/>
    </source>
</evidence>
<accession>A0A4S4MKW3</accession>
<evidence type="ECO:0000256" key="4">
    <source>
        <dbReference type="ARBA" id="ARBA00023242"/>
    </source>
</evidence>
<evidence type="ECO:0000313" key="10">
    <source>
        <dbReference type="Proteomes" id="UP000308730"/>
    </source>
</evidence>
<feature type="region of interest" description="Disordered" evidence="5">
    <location>
        <begin position="1"/>
        <end position="38"/>
    </location>
</feature>
<protein>
    <submittedName>
        <fullName evidence="9">Uncharacterized protein</fullName>
    </submittedName>
</protein>
<dbReference type="OrthoDB" id="529273at2759"/>
<dbReference type="PANTHER" id="PTHR14212:SF0">
    <property type="entry name" value="U4_U6 SMALL NUCLEAR RIBONUCLEOPROTEIN PRP3"/>
    <property type="match status" value="1"/>
</dbReference>
<dbReference type="AlphaFoldDB" id="A0A4S4MKW3"/>
<feature type="compositionally biased region" description="Low complexity" evidence="5">
    <location>
        <begin position="57"/>
        <end position="79"/>
    </location>
</feature>
<keyword evidence="2" id="KW-0507">mRNA processing</keyword>
<evidence type="ECO:0000256" key="3">
    <source>
        <dbReference type="ARBA" id="ARBA00023187"/>
    </source>
</evidence>
<feature type="region of interest" description="Disordered" evidence="5">
    <location>
        <begin position="414"/>
        <end position="433"/>
    </location>
</feature>
<dbReference type="InterPro" id="IPR013881">
    <property type="entry name" value="Pre-mRNA_splic_Prp3_dom"/>
</dbReference>
<dbReference type="Proteomes" id="UP000308730">
    <property type="component" value="Unassembled WGS sequence"/>
</dbReference>
<dbReference type="EMBL" id="SGPM01000342">
    <property type="protein sequence ID" value="THH26492.1"/>
    <property type="molecule type" value="Genomic_DNA"/>
</dbReference>
<reference evidence="9 10" key="1">
    <citation type="submission" date="2019-02" db="EMBL/GenBank/DDBJ databases">
        <title>Genome sequencing of the rare red list fungi Antrodiella citrinella (Flaviporus citrinellus).</title>
        <authorList>
            <person name="Buettner E."/>
            <person name="Kellner H."/>
        </authorList>
    </citation>
    <scope>NUCLEOTIDE SEQUENCE [LARGE SCALE GENOMIC DNA]</scope>
    <source>
        <strain evidence="9 10">DSM 108506</strain>
    </source>
</reference>
<dbReference type="GO" id="GO:0016757">
    <property type="term" value="F:glycosyltransferase activity"/>
    <property type="evidence" value="ECO:0007669"/>
    <property type="project" value="InterPro"/>
</dbReference>
<dbReference type="PANTHER" id="PTHR14212">
    <property type="entry name" value="U4/U6-ASSOCIATED RNA SPLICING FACTOR-RELATED"/>
    <property type="match status" value="1"/>
</dbReference>
<dbReference type="Pfam" id="PF06544">
    <property type="entry name" value="Prp3_C"/>
    <property type="match status" value="1"/>
</dbReference>
<gene>
    <name evidence="9" type="ORF">EUX98_g7697</name>
</gene>
<feature type="domain" description="Small nuclear ribonucleoprotein Prp3 C-terminal" evidence="7">
    <location>
        <begin position="443"/>
        <end position="587"/>
    </location>
</feature>
<dbReference type="Pfam" id="PF08572">
    <property type="entry name" value="PRP3"/>
    <property type="match status" value="1"/>
</dbReference>
<evidence type="ECO:0000313" key="9">
    <source>
        <dbReference type="EMBL" id="THH26492.1"/>
    </source>
</evidence>
<keyword evidence="3" id="KW-0508">mRNA splicing</keyword>
<name>A0A4S4MKW3_9APHY</name>